<name>A0A964BQ89_9CYAN</name>
<comment type="caution">
    <text evidence="1">The sequence shown here is derived from an EMBL/GenBank/DDBJ whole genome shotgun (WGS) entry which is preliminary data.</text>
</comment>
<proteinExistence type="predicted"/>
<dbReference type="AlphaFoldDB" id="A0A964BQ89"/>
<accession>A0A964BQ89</accession>
<gene>
    <name evidence="1" type="ORF">I4641_11500</name>
</gene>
<sequence>MKNTNIESTILRAVWSSVEAINKNTLLQLNDTDLTYRVIRQVEKASILSSEDHQSLIDYIKSRAWLIRDIADSQI</sequence>
<keyword evidence="2" id="KW-1185">Reference proteome</keyword>
<organism evidence="1 2">
    <name type="scientific">Waterburya agarophytonicola KI4</name>
    <dbReference type="NCBI Taxonomy" id="2874699"/>
    <lineage>
        <taxon>Bacteria</taxon>
        <taxon>Bacillati</taxon>
        <taxon>Cyanobacteriota</taxon>
        <taxon>Cyanophyceae</taxon>
        <taxon>Pleurocapsales</taxon>
        <taxon>Hyellaceae</taxon>
        <taxon>Waterburya</taxon>
        <taxon>Waterburya agarophytonicola</taxon>
    </lineage>
</organism>
<dbReference type="EMBL" id="JADWDC010000025">
    <property type="protein sequence ID" value="MCC0177603.1"/>
    <property type="molecule type" value="Genomic_DNA"/>
</dbReference>
<evidence type="ECO:0000313" key="1">
    <source>
        <dbReference type="EMBL" id="MCC0177603.1"/>
    </source>
</evidence>
<protein>
    <submittedName>
        <fullName evidence="1">Uncharacterized protein</fullName>
    </submittedName>
</protein>
<reference evidence="1" key="1">
    <citation type="journal article" date="2021" name="Antonie Van Leeuwenhoek">
        <title>Draft genome and description of Waterburya agarophytonicola gen. nov. sp. nov. (Pleurocapsales, Cyanobacteria): a seaweed symbiont.</title>
        <authorList>
            <person name="Bonthond G."/>
            <person name="Shalygin S."/>
            <person name="Bayer T."/>
            <person name="Weinberger F."/>
        </authorList>
    </citation>
    <scope>NUCLEOTIDE SEQUENCE</scope>
    <source>
        <strain evidence="1">KI4</strain>
    </source>
</reference>
<dbReference type="RefSeq" id="WP_229640668.1">
    <property type="nucleotide sequence ID" value="NZ_JADWDC010000025.1"/>
</dbReference>
<dbReference type="Proteomes" id="UP000729733">
    <property type="component" value="Unassembled WGS sequence"/>
</dbReference>
<evidence type="ECO:0000313" key="2">
    <source>
        <dbReference type="Proteomes" id="UP000729733"/>
    </source>
</evidence>